<dbReference type="AlphaFoldDB" id="A0AAD9JP09"/>
<comment type="caution">
    <text evidence="1">The sequence shown here is derived from an EMBL/GenBank/DDBJ whole genome shotgun (WGS) entry which is preliminary data.</text>
</comment>
<dbReference type="InterPro" id="IPR027905">
    <property type="entry name" value="CFAP95"/>
</dbReference>
<name>A0AAD9JP09_9ANNE</name>
<dbReference type="PANTHER" id="PTHR35069:SF1">
    <property type="entry name" value="CILIA- AND FLAGELLA-ASSOCIATED PROTEIN 95"/>
    <property type="match status" value="1"/>
</dbReference>
<dbReference type="EMBL" id="JAODUP010000226">
    <property type="protein sequence ID" value="KAK2155945.1"/>
    <property type="molecule type" value="Genomic_DNA"/>
</dbReference>
<reference evidence="1" key="1">
    <citation type="journal article" date="2023" name="Mol. Biol. Evol.">
        <title>Third-Generation Sequencing Reveals the Adaptive Role of the Epigenome in Three Deep-Sea Polychaetes.</title>
        <authorList>
            <person name="Perez M."/>
            <person name="Aroh O."/>
            <person name="Sun Y."/>
            <person name="Lan Y."/>
            <person name="Juniper S.K."/>
            <person name="Young C.R."/>
            <person name="Angers B."/>
            <person name="Qian P.Y."/>
        </authorList>
    </citation>
    <scope>NUCLEOTIDE SEQUENCE</scope>
    <source>
        <strain evidence="1">P08H-3</strain>
    </source>
</reference>
<dbReference type="Proteomes" id="UP001208570">
    <property type="component" value="Unassembled WGS sequence"/>
</dbReference>
<evidence type="ECO:0000313" key="2">
    <source>
        <dbReference type="Proteomes" id="UP001208570"/>
    </source>
</evidence>
<accession>A0AAD9JP09</accession>
<dbReference type="Pfam" id="PF15139">
    <property type="entry name" value="CFAP95"/>
    <property type="match status" value="1"/>
</dbReference>
<keyword evidence="2" id="KW-1185">Reference proteome</keyword>
<evidence type="ECO:0000313" key="1">
    <source>
        <dbReference type="EMBL" id="KAK2155945.1"/>
    </source>
</evidence>
<sequence>MSSYMTVPDYVERKGSLFLRSNHMNYSRAILNSNWHQAREAEPKDYDLNKNPVRDLCKASYQRIGNVTDGSIPNTTYQDFSEQIFQKDVFTEQEPRKPMINSETVSHVDMDRDTGRPKSGYNSVLPSHYPDHNKTYFDTTHKSDYTPPYPYTPAEEKPKDFEDYSLALKKCHSQFTDTADYRRPGRNTWQDESGIYSNSHHKAECPVYKPPNPFAAMQNFEKVE</sequence>
<protein>
    <submittedName>
        <fullName evidence="1">Uncharacterized protein</fullName>
    </submittedName>
</protein>
<dbReference type="PANTHER" id="PTHR35069">
    <property type="entry name" value="PROTEIN C9ORF135"/>
    <property type="match status" value="1"/>
</dbReference>
<gene>
    <name evidence="1" type="ORF">LSH36_226g03020</name>
</gene>
<dbReference type="GO" id="GO:0005886">
    <property type="term" value="C:plasma membrane"/>
    <property type="evidence" value="ECO:0007669"/>
    <property type="project" value="TreeGrafter"/>
</dbReference>
<organism evidence="1 2">
    <name type="scientific">Paralvinella palmiformis</name>
    <dbReference type="NCBI Taxonomy" id="53620"/>
    <lineage>
        <taxon>Eukaryota</taxon>
        <taxon>Metazoa</taxon>
        <taxon>Spiralia</taxon>
        <taxon>Lophotrochozoa</taxon>
        <taxon>Annelida</taxon>
        <taxon>Polychaeta</taxon>
        <taxon>Sedentaria</taxon>
        <taxon>Canalipalpata</taxon>
        <taxon>Terebellida</taxon>
        <taxon>Terebelliformia</taxon>
        <taxon>Alvinellidae</taxon>
        <taxon>Paralvinella</taxon>
    </lineage>
</organism>
<proteinExistence type="predicted"/>